<comment type="caution">
    <text evidence="2">The sequence shown here is derived from an EMBL/GenBank/DDBJ whole genome shotgun (WGS) entry which is preliminary data.</text>
</comment>
<dbReference type="OrthoDB" id="9810174at2"/>
<organism evidence="2 3">
    <name type="scientific">Photobacterium swingsii</name>
    <dbReference type="NCBI Taxonomy" id="680026"/>
    <lineage>
        <taxon>Bacteria</taxon>
        <taxon>Pseudomonadati</taxon>
        <taxon>Pseudomonadota</taxon>
        <taxon>Gammaproteobacteria</taxon>
        <taxon>Vibrionales</taxon>
        <taxon>Vibrionaceae</taxon>
        <taxon>Photobacterium</taxon>
    </lineage>
</organism>
<dbReference type="AlphaFoldDB" id="A0A2T3P7D8"/>
<sequence>MATNWYRTGTISVTANSKSVVGVGTKWIDAGNKPLAGDILVLGGEFHEIETITDNEHLSLFTPFSGSTGKGLKYAVIRNTSLNISSRIAASVSRAINSKQQLLNEIDDFLTSNASSVVIHNSFGEPMSFIPLPKLTSILQTNIKNIANLQKIYNDAVLARDKSKAYADHAAKNLAETKKVKSDVLTLKGDTNTIKNETNTIKNDTAKIQAETAKIRDEAKTIKSATVHEKELAHAEVVKAATEVSKATAEVVKAKSQVAAAKSEVVKAKAEKTAAAGSASAAANSVTQAQGKVATATILVAKAREWAEKQHLHAVETDPKGAKHFSSLHWAQESQAAADSAGDSETEAKAAQSAVNNVKKSVVAMQKAIAVVEAGVKSDLSKSKTLTAQIQAQQAKVIADIADEKKRHGEIKTIAAQVTADKKNVASQLITAANMSRVWNDAGNFTPTAKKEYPAPPSGSLTVLYTIRGITGANYEFKTGVLKGVLAKNSGILLGFKTSSGWLWEYMASIDGSAFTVTINNKTGRNIKLTAADLGTLTSAQISSSYRTKSDYNFTAKDLEIANKKILSHGSQILVASASANHFGSESKQLVLHTKAATSPQIVVGRTTKTLATTQDITSHIATSALKIDGSNQMDGTVTFKGSRPQNIYDLVNLSTGARGAKNLLRKFRGGNGDTIWHETVTGGHYRLATGTTDSVEILRLDSTGGWLGGHQIFTKGYKPTAADVGALTQATADGRYLGKTAKAVDSAKLEGKTKAQVVAEARSGYLTAATAKTSYLPINGKAADSAKLEGKTKSEVIAEARSGYLTASSATTKFLGKTSKAVDSAKLEGKTKAQVVAEARSGYLTSVSATSKFLGKTSKAADANLLDGINSNGFCRAYSGSTGTGAGNWTTDQFVTWLKSKGAFNQPYWVMRGSWDYAGNKKITDTGIGIIHLSGCVIEVIGTVGNYTIRITTPTTSSGGVNNAQYTYVNNGPTYSPSWHRDYNTTYKPTAADVGALTQATADGRYLGKTAKAVDSAKLEGKTKAQVVAEARSGYLTSVSATSKFLGKTSKAADSAKLEGKTKSQVIAEARSGYLSATTAKSSYLAIKGKATDSAKLEGKTKAQIVSDARSGLASTSLISSKIKGKAGKGAPTGSDIPAVGGLFVRW</sequence>
<feature type="coiled-coil region" evidence="1">
    <location>
        <begin position="244"/>
        <end position="271"/>
    </location>
</feature>
<evidence type="ECO:0000256" key="1">
    <source>
        <dbReference type="SAM" id="Coils"/>
    </source>
</evidence>
<keyword evidence="3" id="KW-1185">Reference proteome</keyword>
<evidence type="ECO:0000313" key="2">
    <source>
        <dbReference type="EMBL" id="PSW24507.1"/>
    </source>
</evidence>
<name>A0A2T3P7D8_9GAMM</name>
<protein>
    <recommendedName>
        <fullName evidence="4">Phage tail protein</fullName>
    </recommendedName>
</protein>
<dbReference type="EMBL" id="PYLZ01000005">
    <property type="protein sequence ID" value="PSW24507.1"/>
    <property type="molecule type" value="Genomic_DNA"/>
</dbReference>
<dbReference type="Proteomes" id="UP000240481">
    <property type="component" value="Unassembled WGS sequence"/>
</dbReference>
<keyword evidence="1" id="KW-0175">Coiled coil</keyword>
<gene>
    <name evidence="2" type="ORF">C9I94_10750</name>
</gene>
<evidence type="ECO:0008006" key="4">
    <source>
        <dbReference type="Google" id="ProtNLM"/>
    </source>
</evidence>
<dbReference type="RefSeq" id="WP_048900881.1">
    <property type="nucleotide sequence ID" value="NZ_AP024853.1"/>
</dbReference>
<evidence type="ECO:0000313" key="3">
    <source>
        <dbReference type="Proteomes" id="UP000240481"/>
    </source>
</evidence>
<reference evidence="2 3" key="1">
    <citation type="submission" date="2018-01" db="EMBL/GenBank/DDBJ databases">
        <title>Whole genome sequencing of Histamine producing bacteria.</title>
        <authorList>
            <person name="Butler K."/>
        </authorList>
    </citation>
    <scope>NUCLEOTIDE SEQUENCE [LARGE SCALE GENOMIC DNA]</scope>
    <source>
        <strain evidence="2 3">DSM 24669</strain>
    </source>
</reference>
<proteinExistence type="predicted"/>
<accession>A0A2T3P7D8</accession>